<feature type="compositionally biased region" description="Low complexity" evidence="2">
    <location>
        <begin position="24"/>
        <end position="33"/>
    </location>
</feature>
<dbReference type="Pfam" id="PF13517">
    <property type="entry name" value="FG-GAP_3"/>
    <property type="match status" value="3"/>
</dbReference>
<dbReference type="PANTHER" id="PTHR16026">
    <property type="entry name" value="CARTILAGE ACIDIC PROTEIN 1"/>
    <property type="match status" value="1"/>
</dbReference>
<evidence type="ECO:0000313" key="5">
    <source>
        <dbReference type="EMBL" id="AFV00467.1"/>
    </source>
</evidence>
<keyword evidence="1 3" id="KW-0732">Signal</keyword>
<dbReference type="AlphaFoldDB" id="K4KN54"/>
<dbReference type="HOGENOM" id="CLU_027473_0_0_6"/>
<dbReference type="RefSeq" id="WP_015048619.1">
    <property type="nucleotide sequence ID" value="NC_018868.3"/>
</dbReference>
<dbReference type="Gene3D" id="2.130.10.130">
    <property type="entry name" value="Integrin alpha, N-terminal"/>
    <property type="match status" value="2"/>
</dbReference>
<dbReference type="InterPro" id="IPR028994">
    <property type="entry name" value="Integrin_alpha_N"/>
</dbReference>
<organism evidence="5 6">
    <name type="scientific">Simiduia agarivorans (strain DSM 21679 / JCM 13881 / BCRC 17597 / SA1)</name>
    <dbReference type="NCBI Taxonomy" id="1117647"/>
    <lineage>
        <taxon>Bacteria</taxon>
        <taxon>Pseudomonadati</taxon>
        <taxon>Pseudomonadota</taxon>
        <taxon>Gammaproteobacteria</taxon>
        <taxon>Cellvibrionales</taxon>
        <taxon>Cellvibrionaceae</taxon>
        <taxon>Simiduia</taxon>
    </lineage>
</organism>
<evidence type="ECO:0000256" key="3">
    <source>
        <dbReference type="SAM" id="SignalP"/>
    </source>
</evidence>
<protein>
    <recommendedName>
        <fullName evidence="4">ASPIC/UnbV domain-containing protein</fullName>
    </recommendedName>
</protein>
<dbReference type="InterPro" id="IPR013517">
    <property type="entry name" value="FG-GAP"/>
</dbReference>
<dbReference type="Pfam" id="PF07593">
    <property type="entry name" value="UnbV_ASPIC"/>
    <property type="match status" value="1"/>
</dbReference>
<evidence type="ECO:0000259" key="4">
    <source>
        <dbReference type="Pfam" id="PF07593"/>
    </source>
</evidence>
<dbReference type="Proteomes" id="UP000000466">
    <property type="component" value="Chromosome"/>
</dbReference>
<dbReference type="PROSITE" id="PS51257">
    <property type="entry name" value="PROKAR_LIPOPROTEIN"/>
    <property type="match status" value="1"/>
</dbReference>
<dbReference type="InterPro" id="IPR027039">
    <property type="entry name" value="Crtac1"/>
</dbReference>
<dbReference type="PANTHER" id="PTHR16026:SF0">
    <property type="entry name" value="CARTILAGE ACIDIC PROTEIN 1"/>
    <property type="match status" value="1"/>
</dbReference>
<feature type="chain" id="PRO_5003880822" description="ASPIC/UnbV domain-containing protein" evidence="3">
    <location>
        <begin position="22"/>
        <end position="561"/>
    </location>
</feature>
<evidence type="ECO:0000256" key="2">
    <source>
        <dbReference type="SAM" id="MobiDB-lite"/>
    </source>
</evidence>
<feature type="signal peptide" evidence="3">
    <location>
        <begin position="1"/>
        <end position="21"/>
    </location>
</feature>
<evidence type="ECO:0000256" key="1">
    <source>
        <dbReference type="ARBA" id="ARBA00022729"/>
    </source>
</evidence>
<keyword evidence="6" id="KW-1185">Reference proteome</keyword>
<evidence type="ECO:0000313" key="6">
    <source>
        <dbReference type="Proteomes" id="UP000000466"/>
    </source>
</evidence>
<feature type="compositionally biased region" description="Pro residues" evidence="2">
    <location>
        <begin position="34"/>
        <end position="48"/>
    </location>
</feature>
<dbReference type="InterPro" id="IPR011519">
    <property type="entry name" value="UnbV_ASPIC"/>
</dbReference>
<reference evidence="5 6" key="1">
    <citation type="journal article" date="2013" name="Genome Announc.">
        <title>Complete genome sequence of Simiduia agarivorans SA1(T), a marine bacterium able to degrade a variety of polysaccharides.</title>
        <authorList>
            <person name="Lin S.Y."/>
            <person name="Shieh W.Y."/>
            <person name="Chen J.S."/>
            <person name="Tang S.L."/>
        </authorList>
    </citation>
    <scope>NUCLEOTIDE SEQUENCE [LARGE SCALE GENOMIC DNA]</scope>
    <source>
        <strain evidence="6">DSM 21679 / JCM 13881 / BCRC 17597 / SA1</strain>
    </source>
</reference>
<dbReference type="STRING" id="1117647.M5M_16680"/>
<feature type="domain" description="ASPIC/UnbV" evidence="4">
    <location>
        <begin position="491"/>
        <end position="557"/>
    </location>
</feature>
<feature type="region of interest" description="Disordered" evidence="2">
    <location>
        <begin position="24"/>
        <end position="52"/>
    </location>
</feature>
<dbReference type="SUPFAM" id="SSF69318">
    <property type="entry name" value="Integrin alpha N-terminal domain"/>
    <property type="match status" value="1"/>
</dbReference>
<dbReference type="EMBL" id="CP003746">
    <property type="protein sequence ID" value="AFV00467.1"/>
    <property type="molecule type" value="Genomic_DNA"/>
</dbReference>
<dbReference type="eggNOG" id="COG0457">
    <property type="taxonomic scope" value="Bacteria"/>
</dbReference>
<accession>K4KN54</accession>
<name>K4KN54_SIMAS</name>
<dbReference type="KEGG" id="saga:M5M_16680"/>
<sequence>MNKFLSTVASVVLLVACGGGGGDSAPAPSAVAPAPTPTPTATPTPTSTPTPSWQFTDVTDASGLIHRWGVRGIVRAEEATTAEYSAGGFAVGDYDGDGWIDVFIDAGDREPSKLFRNLGGNKFQNVAATAGVQIHQHRGSGPMFADVNGDGWLDLFVGGLEGDANYLFLNNGDGTFDDYSDQSGLNVQASNTISAAFGDYNKDGFLDLVLAHWGNPRTTDTETLFQGSGTGYFENVSIASGIAEALIPENQPGIEGDSDYGFTPTFADLNNDGWSDLTMVADFSASRYFLSDGLGRFSDATDNQLTDQFGMGSALGDFDNDGDLDWFVTSIYQINDFAVTNIGNRLYKNNAGRFSDVTFVARVEQGGWGWGACFADVNNDGYLDIFHTNGYRETGGTDPEKNDYRIDENKMFISEKNGRFKESAEELKLNDAGQGRGVACFDADQDGDIDILVSKNDLEGNGLQLFRNDGHEQSTHYLRIRLKGAGANTEAAGARVYVSTDSQTQMREVMIGSNFVSQNPAELHFGLADASEVDEVRVRWLDGTETVLSDIAANQLIVISQ</sequence>
<proteinExistence type="predicted"/>
<dbReference type="OrthoDB" id="9771961at2"/>
<gene>
    <name evidence="5" type="ordered locus">M5M_16680</name>
</gene>